<feature type="region of interest" description="Disordered" evidence="1">
    <location>
        <begin position="2521"/>
        <end position="2565"/>
    </location>
</feature>
<feature type="region of interest" description="Disordered" evidence="1">
    <location>
        <begin position="1165"/>
        <end position="1184"/>
    </location>
</feature>
<dbReference type="eggNOG" id="ENOG502SIID">
    <property type="taxonomic scope" value="Eukaryota"/>
</dbReference>
<dbReference type="InParanoid" id="B8CBL5"/>
<dbReference type="EMBL" id="CM000648">
    <property type="protein sequence ID" value="EED89338.1"/>
    <property type="molecule type" value="Genomic_DNA"/>
</dbReference>
<protein>
    <submittedName>
        <fullName evidence="2">Uncharacterized protein</fullName>
    </submittedName>
</protein>
<feature type="compositionally biased region" description="Low complexity" evidence="1">
    <location>
        <begin position="171"/>
        <end position="181"/>
    </location>
</feature>
<feature type="compositionally biased region" description="Low complexity" evidence="1">
    <location>
        <begin position="189"/>
        <end position="207"/>
    </location>
</feature>
<reference evidence="2 3" key="1">
    <citation type="journal article" date="2004" name="Science">
        <title>The genome of the diatom Thalassiosira pseudonana: ecology, evolution, and metabolism.</title>
        <authorList>
            <person name="Armbrust E.V."/>
            <person name="Berges J.A."/>
            <person name="Bowler C."/>
            <person name="Green B.R."/>
            <person name="Martinez D."/>
            <person name="Putnam N.H."/>
            <person name="Zhou S."/>
            <person name="Allen A.E."/>
            <person name="Apt K.E."/>
            <person name="Bechner M."/>
            <person name="Brzezinski M.A."/>
            <person name="Chaal B.K."/>
            <person name="Chiovitti A."/>
            <person name="Davis A.K."/>
            <person name="Demarest M.S."/>
            <person name="Detter J.C."/>
            <person name="Glavina T."/>
            <person name="Goodstein D."/>
            <person name="Hadi M.Z."/>
            <person name="Hellsten U."/>
            <person name="Hildebrand M."/>
            <person name="Jenkins B.D."/>
            <person name="Jurka J."/>
            <person name="Kapitonov V.V."/>
            <person name="Kroger N."/>
            <person name="Lau W.W."/>
            <person name="Lane T.W."/>
            <person name="Larimer F.W."/>
            <person name="Lippmeier J.C."/>
            <person name="Lucas S."/>
            <person name="Medina M."/>
            <person name="Montsant A."/>
            <person name="Obornik M."/>
            <person name="Parker M.S."/>
            <person name="Palenik B."/>
            <person name="Pazour G.J."/>
            <person name="Richardson P.M."/>
            <person name="Rynearson T.A."/>
            <person name="Saito M.A."/>
            <person name="Schwartz D.C."/>
            <person name="Thamatrakoln K."/>
            <person name="Valentin K."/>
            <person name="Vardi A."/>
            <person name="Wilkerson F.P."/>
            <person name="Rokhsar D.S."/>
        </authorList>
    </citation>
    <scope>NUCLEOTIDE SEQUENCE [LARGE SCALE GENOMIC DNA]</scope>
    <source>
        <strain evidence="2 3">CCMP1335</strain>
    </source>
</reference>
<feature type="region of interest" description="Disordered" evidence="1">
    <location>
        <begin position="249"/>
        <end position="271"/>
    </location>
</feature>
<dbReference type="GeneID" id="7447847"/>
<dbReference type="KEGG" id="tps:THAPSDRAFT_24688"/>
<dbReference type="PaxDb" id="35128-Thaps24688"/>
<dbReference type="HOGENOM" id="CLU_228080_0_0_1"/>
<dbReference type="Proteomes" id="UP000001449">
    <property type="component" value="Chromosome 13"/>
</dbReference>
<sequence>MAANLFGTPRRVDTSPVSTSINNAGITKDSGDKTKWFEEDDESLLCYLLLDHHLQSEEDDDEDNLGNRLSRMLDRLEQDVGGARGIGGRGEDRWWNGMRHGAITYGFSCNSSGQPSNNRNNSSSSSGSLPKSFNTPEGQIHLRALVDLLGITEERGVKITLAALRSFASVSSPDKGSTDDGSSTDKDGGTTTATLADSSSSSSSSGGQEEKLRSLLGTKDLFNRVLDRHRHQFLARLRVVTECLRLEQEYSTSSGGDDDDEDDDEENKQKVGKSCAHFLDTLDSQTTLNRKKRGVFQLLLRLATGPSLPWMGGGSELPYSVGKLRGGHTGYDASNTMSGVIGHDGSSLLAIRNEASEALLVLLYDRIDGGVQRLDLYLLMEGASSCGDFEFGMSASQYSKRGLLKARGGGRHEAPFHRRSMSVEGIGGQESTTSVEVMKHRLNGLWGLACAECMGLWRANNGNSGWVKQHPFFAGLSLSGGSIEGGDIGDTPIGLTLRASEGRGGGNMTANAQVELEALCQKLRSLGEAVRDRRQFAYKAKTRCRETDAMDEVGDQDDDDELWGVEAPEAITLLSFGLLLRLAHLAAPSNNEFLNKLGGWGEECSQMANDDCGAFAYLHRVLEGVVRDPLKELEGGLARRWGVTGVEGEKIVQDIAGRGEIQMLAKDSTLALMGESEEQMQGEDGAELLTGLAGDAASVVYASIGREILSATIRSFRQALLSLQSPSASENIGMLADLASILYRNSAPLCEQFWSDWEEFCQGNDSMEDEPSSDESMCYLLDAAHSLAVSTLVELNNGGSKQTIIKYLRPLSSFLSLIASLCANSTTVESILTSDFLPEGLIPKAMLVCATLAPLVSQLSETSEQVTSEEHSTVKYATIATASISTLAYLGGEKARNWIRQSLRNCGSFGGPRMLFTIAAYAMPRKQSALSKECAEWSSCTLNLLADLLVDADVAFQMEASGCFSSSKSFGEHITSGFTQFVSEGIQSETTLSAMSVLSCLAVNLTRDTFNTRIDATEAILSNIETVGGGVLVGLEVLSTLFSGGEVFAPASKIQVATAHAILLSTLATLVGIKPVIYLHEDDTVREVALDVRNAIITSLTTSTALGQIVAFLATLPISSIIMKHTLSAKALSDVMETAVDYRENTARDGSKYGAWSRFVTPKRASQRARTAETTPPFNDGTDSAKGMSQDMSLCAVAEMSLSLILVWSYHAEDIVEVAKECGEDITFQSPCNLLLSKVPFPDARGLSVANLNLVSRFINVDDALSGGGTKTNSALLATKIIKMCLRHTVIANELSGDAGVGLVTFRAALCSGRHLFGVLLGALNKLDNEDIYFDHMEKAVLLAVVTLETLAICVNDQSDIARTILLGGDGKEDWTLVDAMIKSVENAIALITSSNEKQQVDNRLTNLRCVLACGSLQAISAIWSACRLGCLDNSNSDNHACGIIASRLASEEGTASVANLSVELTRCSLLAIMSQDERNSMQYEVSIDSLNDKSILLDLLRKSLDIMTVEVIARVQSDTQGGVNFVDDLTDSGPLECWSFLLSSSNTASLAASSWVNEYSASVGKTDVSNWSVSSFLRACPAEKDTSFTTWCSSALGTRLAKDLSNSDADSVNAFVQCNTLSVLASSETNFAASWASFFEVVAVNSFASRSEAAACTLSTSLAESTLAALSTLSQSKMMAESVLSPQGFSRIDYAKPVEELCLLMTTSLLMASVTTVESRKLLEMLDRLHESTNRLFVMTQVGGIDQSQRAACLIRQRLLTTALSLFSKYQTIIQEENAREDTIKYNELRLAFSDNAVSAIHSLRYVQPGVDDDDLTTEATSSKFEYSFDNGANNQSDIAFQLLRVSISLLSEVAPTADSVGSSTGGYQSFAYGSDFATCLKQREALNSLQYHLATASTVASLAYRAEHSGSSTHSLANTFNNAVEIVGLITTFIHTLTDSASTIVDVLLLLMDSRWFRTFIDNPLLKLSCEHWISVSHQNDVENEHVMPIATYHRGYSTPLTTQPGSVSSASNTRKHSKSDSVHAIWREVITIFSSLLRSARTQSQIYVKVDDAIHHRLTPINSFVFDFVYTYEEALFSCFTSMSNQTLRKNASQIKSTKSKTSSFASTISSSSFSFTLNLLNEASDISLLFLELCKGDAKNEIARSSGGIYNKMIASSLDLTKMTSTFLGAIGNARDLFSALSNASNLVFDQPSAIFEAHPLLADGIPNARHEAIRNSHFASSCCIIATKHDFESSRIATTKSAKAGEESSGESASLDQTFQIHVNNKFIVEVERVAGRCLFNALGVLSDTHPASDAYHSFSSEEASRLDVAAVIRSGTMVAINGGARAVGRYSFQSEKDSVKYARARGCDRSTRTISVEYLDSGAVENRVPWSHIVGLEDSAKRQCILAYLPVSKSIAEADTRGRPSIGHLILALRWCRHLSENDSLKDLVSCVADRAAILLSTEVVLHDELNDTRSHDETARKVNAQLLDLFNAQAANSEAASSGLNVVINGDVLGAVQTQLKRQLHAARLEREQEQKMWEQQQQNSGWDSSFWGSSSKREGRRSPFRAFTRMTSTDSIQ</sequence>
<dbReference type="RefSeq" id="XP_002293602.1">
    <property type="nucleotide sequence ID" value="XM_002293566.1"/>
</dbReference>
<feature type="compositionally biased region" description="Low complexity" evidence="1">
    <location>
        <begin position="110"/>
        <end position="134"/>
    </location>
</feature>
<feature type="region of interest" description="Disordered" evidence="1">
    <location>
        <begin position="110"/>
        <end position="135"/>
    </location>
</feature>
<keyword evidence="3" id="KW-1185">Reference proteome</keyword>
<feature type="compositionally biased region" description="Low complexity" evidence="1">
    <location>
        <begin position="2525"/>
        <end position="2542"/>
    </location>
</feature>
<accession>B8CBL5</accession>
<name>B8CBL5_THAPS</name>
<reference evidence="2 3" key="2">
    <citation type="journal article" date="2008" name="Nature">
        <title>The Phaeodactylum genome reveals the evolutionary history of diatom genomes.</title>
        <authorList>
            <person name="Bowler C."/>
            <person name="Allen A.E."/>
            <person name="Badger J.H."/>
            <person name="Grimwood J."/>
            <person name="Jabbari K."/>
            <person name="Kuo A."/>
            <person name="Maheswari U."/>
            <person name="Martens C."/>
            <person name="Maumus F."/>
            <person name="Otillar R.P."/>
            <person name="Rayko E."/>
            <person name="Salamov A."/>
            <person name="Vandepoele K."/>
            <person name="Beszteri B."/>
            <person name="Gruber A."/>
            <person name="Heijde M."/>
            <person name="Katinka M."/>
            <person name="Mock T."/>
            <person name="Valentin K."/>
            <person name="Verret F."/>
            <person name="Berges J.A."/>
            <person name="Brownlee C."/>
            <person name="Cadoret J.P."/>
            <person name="Chiovitti A."/>
            <person name="Choi C.J."/>
            <person name="Coesel S."/>
            <person name="De Martino A."/>
            <person name="Detter J.C."/>
            <person name="Durkin C."/>
            <person name="Falciatore A."/>
            <person name="Fournet J."/>
            <person name="Haruta M."/>
            <person name="Huysman M.J."/>
            <person name="Jenkins B.D."/>
            <person name="Jiroutova K."/>
            <person name="Jorgensen R.E."/>
            <person name="Joubert Y."/>
            <person name="Kaplan A."/>
            <person name="Kroger N."/>
            <person name="Kroth P.G."/>
            <person name="La Roche J."/>
            <person name="Lindquist E."/>
            <person name="Lommer M."/>
            <person name="Martin-Jezequel V."/>
            <person name="Lopez P.J."/>
            <person name="Lucas S."/>
            <person name="Mangogna M."/>
            <person name="McGinnis K."/>
            <person name="Medlin L.K."/>
            <person name="Montsant A."/>
            <person name="Oudot-Le Secq M.P."/>
            <person name="Napoli C."/>
            <person name="Obornik M."/>
            <person name="Parker M.S."/>
            <person name="Petit J.L."/>
            <person name="Porcel B.M."/>
            <person name="Poulsen N."/>
            <person name="Robison M."/>
            <person name="Rychlewski L."/>
            <person name="Rynearson T.A."/>
            <person name="Schmutz J."/>
            <person name="Shapiro H."/>
            <person name="Siaut M."/>
            <person name="Stanley M."/>
            <person name="Sussman M.R."/>
            <person name="Taylor A.R."/>
            <person name="Vardi A."/>
            <person name="von Dassow P."/>
            <person name="Vyverman W."/>
            <person name="Willis A."/>
            <person name="Wyrwicz L.S."/>
            <person name="Rokhsar D.S."/>
            <person name="Weissenbach J."/>
            <person name="Armbrust E.V."/>
            <person name="Green B.R."/>
            <person name="Van de Peer Y."/>
            <person name="Grigoriev I.V."/>
        </authorList>
    </citation>
    <scope>NUCLEOTIDE SEQUENCE [LARGE SCALE GENOMIC DNA]</scope>
    <source>
        <strain evidence="2 3">CCMP1335</strain>
    </source>
</reference>
<organism evidence="2 3">
    <name type="scientific">Thalassiosira pseudonana</name>
    <name type="common">Marine diatom</name>
    <name type="synonym">Cyclotella nana</name>
    <dbReference type="NCBI Taxonomy" id="35128"/>
    <lineage>
        <taxon>Eukaryota</taxon>
        <taxon>Sar</taxon>
        <taxon>Stramenopiles</taxon>
        <taxon>Ochrophyta</taxon>
        <taxon>Bacillariophyta</taxon>
        <taxon>Coscinodiscophyceae</taxon>
        <taxon>Thalassiosirophycidae</taxon>
        <taxon>Thalassiosirales</taxon>
        <taxon>Thalassiosiraceae</taxon>
        <taxon>Thalassiosira</taxon>
    </lineage>
</organism>
<gene>
    <name evidence="2" type="ORF">THAPSDRAFT_24688</name>
</gene>
<evidence type="ECO:0000313" key="3">
    <source>
        <dbReference type="Proteomes" id="UP000001449"/>
    </source>
</evidence>
<feature type="compositionally biased region" description="Acidic residues" evidence="1">
    <location>
        <begin position="256"/>
        <end position="266"/>
    </location>
</feature>
<dbReference type="OMA" id="GIPNARH"/>
<feature type="compositionally biased region" description="Polar residues" evidence="1">
    <location>
        <begin position="1168"/>
        <end position="1177"/>
    </location>
</feature>
<proteinExistence type="predicted"/>
<evidence type="ECO:0000313" key="2">
    <source>
        <dbReference type="EMBL" id="EED89338.1"/>
    </source>
</evidence>
<evidence type="ECO:0000256" key="1">
    <source>
        <dbReference type="SAM" id="MobiDB-lite"/>
    </source>
</evidence>
<feature type="region of interest" description="Disordered" evidence="1">
    <location>
        <begin position="170"/>
        <end position="210"/>
    </location>
</feature>